<evidence type="ECO:0008006" key="6">
    <source>
        <dbReference type="Google" id="ProtNLM"/>
    </source>
</evidence>
<keyword evidence="2" id="KW-0472">Membrane</keyword>
<keyword evidence="2" id="KW-0812">Transmembrane</keyword>
<feature type="region of interest" description="Disordered" evidence="1">
    <location>
        <begin position="174"/>
        <end position="226"/>
    </location>
</feature>
<evidence type="ECO:0000313" key="5">
    <source>
        <dbReference type="Proteomes" id="UP000095751"/>
    </source>
</evidence>
<dbReference type="OrthoDB" id="46929at2759"/>
<dbReference type="InParanoid" id="A0A1E7ELG3"/>
<proteinExistence type="predicted"/>
<evidence type="ECO:0000256" key="2">
    <source>
        <dbReference type="SAM" id="Phobius"/>
    </source>
</evidence>
<dbReference type="KEGG" id="fcy:FRACYDRAFT_272530"/>
<dbReference type="AlphaFoldDB" id="A0A1E7ELG3"/>
<evidence type="ECO:0000313" key="4">
    <source>
        <dbReference type="EMBL" id="OEU06715.1"/>
    </source>
</evidence>
<dbReference type="Proteomes" id="UP000095751">
    <property type="component" value="Unassembled WGS sequence"/>
</dbReference>
<gene>
    <name evidence="4" type="ORF">FRACYDRAFT_272530</name>
</gene>
<accession>A0A1E7ELG3</accession>
<feature type="signal peptide" evidence="3">
    <location>
        <begin position="1"/>
        <end position="24"/>
    </location>
</feature>
<protein>
    <recommendedName>
        <fullName evidence="6">Transmembrane protein 242</fullName>
    </recommendedName>
</protein>
<feature type="compositionally biased region" description="Low complexity" evidence="1">
    <location>
        <begin position="187"/>
        <end position="197"/>
    </location>
</feature>
<name>A0A1E7ELG3_9STRA</name>
<dbReference type="EMBL" id="KV784401">
    <property type="protein sequence ID" value="OEU06715.1"/>
    <property type="molecule type" value="Genomic_DNA"/>
</dbReference>
<feature type="chain" id="PRO_5009191985" description="Transmembrane protein 242" evidence="3">
    <location>
        <begin position="25"/>
        <end position="226"/>
    </location>
</feature>
<sequence length="226" mass="24617">MKFTFVSFLLVSLASLLTVPSKSCVEAFGVTVTQQQRQRQRQCKRLASSASTTTSLYVVPVDIELYSSIATATTTHAAAQNLWIATIDSDIANIQLEEFRKVFAGGIAVMAGGLISTTMVGFILKKKDLYTSLAAESYLDMAKDDPDFWKKMSDGLSEQEKAKVETWRIKQLQQQEGGNAVVNVVDSSSSSSSSTSSNDNEKEQVVSSSNADKETAKASNDMFSDY</sequence>
<feature type="compositionally biased region" description="Polar residues" evidence="1">
    <location>
        <begin position="217"/>
        <end position="226"/>
    </location>
</feature>
<keyword evidence="5" id="KW-1185">Reference proteome</keyword>
<feature type="transmembrane region" description="Helical" evidence="2">
    <location>
        <begin position="102"/>
        <end position="124"/>
    </location>
</feature>
<reference evidence="4 5" key="1">
    <citation type="submission" date="2016-09" db="EMBL/GenBank/DDBJ databases">
        <title>Extensive genetic diversity and differential bi-allelic expression allows diatom success in the polar Southern Ocean.</title>
        <authorList>
            <consortium name="DOE Joint Genome Institute"/>
            <person name="Mock T."/>
            <person name="Otillar R.P."/>
            <person name="Strauss J."/>
            <person name="Dupont C."/>
            <person name="Frickenhaus S."/>
            <person name="Maumus F."/>
            <person name="Mcmullan M."/>
            <person name="Sanges R."/>
            <person name="Schmutz J."/>
            <person name="Toseland A."/>
            <person name="Valas R."/>
            <person name="Veluchamy A."/>
            <person name="Ward B.J."/>
            <person name="Allen A."/>
            <person name="Barry K."/>
            <person name="Falciatore A."/>
            <person name="Ferrante M."/>
            <person name="Fortunato A.E."/>
            <person name="Gloeckner G."/>
            <person name="Gruber A."/>
            <person name="Hipkin R."/>
            <person name="Janech M."/>
            <person name="Kroth P."/>
            <person name="Leese F."/>
            <person name="Lindquist E."/>
            <person name="Lyon B.R."/>
            <person name="Martin J."/>
            <person name="Mayer C."/>
            <person name="Parker M."/>
            <person name="Quesneville H."/>
            <person name="Raymond J."/>
            <person name="Uhlig C."/>
            <person name="Valentin K.U."/>
            <person name="Worden A.Z."/>
            <person name="Armbrust E.V."/>
            <person name="Bowler C."/>
            <person name="Green B."/>
            <person name="Moulton V."/>
            <person name="Van Oosterhout C."/>
            <person name="Grigoriev I."/>
        </authorList>
    </citation>
    <scope>NUCLEOTIDE SEQUENCE [LARGE SCALE GENOMIC DNA]</scope>
    <source>
        <strain evidence="4 5">CCMP1102</strain>
    </source>
</reference>
<organism evidence="4 5">
    <name type="scientific">Fragilariopsis cylindrus CCMP1102</name>
    <dbReference type="NCBI Taxonomy" id="635003"/>
    <lineage>
        <taxon>Eukaryota</taxon>
        <taxon>Sar</taxon>
        <taxon>Stramenopiles</taxon>
        <taxon>Ochrophyta</taxon>
        <taxon>Bacillariophyta</taxon>
        <taxon>Bacillariophyceae</taxon>
        <taxon>Bacillariophycidae</taxon>
        <taxon>Bacillariales</taxon>
        <taxon>Bacillariaceae</taxon>
        <taxon>Fragilariopsis</taxon>
    </lineage>
</organism>
<keyword evidence="3" id="KW-0732">Signal</keyword>
<keyword evidence="2" id="KW-1133">Transmembrane helix</keyword>
<evidence type="ECO:0000256" key="3">
    <source>
        <dbReference type="SAM" id="SignalP"/>
    </source>
</evidence>
<evidence type="ECO:0000256" key="1">
    <source>
        <dbReference type="SAM" id="MobiDB-lite"/>
    </source>
</evidence>